<comment type="caution">
    <text evidence="11">The sequence shown here is derived from an EMBL/GenBank/DDBJ whole genome shotgun (WGS) entry which is preliminary data.</text>
</comment>
<organism evidence="11 12">
    <name type="scientific">Rosa chinensis</name>
    <name type="common">China rose</name>
    <dbReference type="NCBI Taxonomy" id="74649"/>
    <lineage>
        <taxon>Eukaryota</taxon>
        <taxon>Viridiplantae</taxon>
        <taxon>Streptophyta</taxon>
        <taxon>Embryophyta</taxon>
        <taxon>Tracheophyta</taxon>
        <taxon>Spermatophyta</taxon>
        <taxon>Magnoliopsida</taxon>
        <taxon>eudicotyledons</taxon>
        <taxon>Gunneridae</taxon>
        <taxon>Pentapetalae</taxon>
        <taxon>rosids</taxon>
        <taxon>fabids</taxon>
        <taxon>Rosales</taxon>
        <taxon>Rosaceae</taxon>
        <taxon>Rosoideae</taxon>
        <taxon>Rosoideae incertae sedis</taxon>
        <taxon>Rosa</taxon>
    </lineage>
</organism>
<dbReference type="GO" id="GO:0103075">
    <property type="term" value="F:indole-3-pyruvate monooxygenase activity"/>
    <property type="evidence" value="ECO:0007669"/>
    <property type="project" value="UniProtKB-EC"/>
</dbReference>
<dbReference type="InterPro" id="IPR020946">
    <property type="entry name" value="Flavin_mOase-like"/>
</dbReference>
<dbReference type="Gramene" id="PRQ39175">
    <property type="protein sequence ID" value="PRQ39175"/>
    <property type="gene ID" value="RchiOBHm_Chr4g0422151"/>
</dbReference>
<dbReference type="EC" id="1.-.-.-" evidence="10"/>
<evidence type="ECO:0000256" key="2">
    <source>
        <dbReference type="ARBA" id="ARBA00004814"/>
    </source>
</evidence>
<dbReference type="PIRSF" id="PIRSF000332">
    <property type="entry name" value="FMO"/>
    <property type="match status" value="1"/>
</dbReference>
<reference evidence="11 12" key="1">
    <citation type="journal article" date="2018" name="Nat. Genet.">
        <title>The Rosa genome provides new insights in the design of modern roses.</title>
        <authorList>
            <person name="Bendahmane M."/>
        </authorList>
    </citation>
    <scope>NUCLEOTIDE SEQUENCE [LARGE SCALE GENOMIC DNA]</scope>
    <source>
        <strain evidence="12">cv. Old Blush</strain>
    </source>
</reference>
<keyword evidence="7 10" id="KW-0560">Oxidoreductase</keyword>
<name>A0A2P6QYA8_ROSCH</name>
<dbReference type="AlphaFoldDB" id="A0A2P6QYA8"/>
<evidence type="ECO:0000256" key="10">
    <source>
        <dbReference type="RuleBase" id="RU361177"/>
    </source>
</evidence>
<keyword evidence="11" id="KW-0670">Pyruvate</keyword>
<dbReference type="EMBL" id="PDCK01000042">
    <property type="protein sequence ID" value="PRQ39175.1"/>
    <property type="molecule type" value="Genomic_DNA"/>
</dbReference>
<comment type="catalytic activity">
    <reaction evidence="9">
        <text>indole-3-pyruvate + NADPH + O2 + H(+) = (indol-3-yl)acetate + CO2 + NADP(+) + H2O</text>
        <dbReference type="Rhea" id="RHEA:34331"/>
        <dbReference type="ChEBI" id="CHEBI:15377"/>
        <dbReference type="ChEBI" id="CHEBI:15378"/>
        <dbReference type="ChEBI" id="CHEBI:15379"/>
        <dbReference type="ChEBI" id="CHEBI:16526"/>
        <dbReference type="ChEBI" id="CHEBI:17640"/>
        <dbReference type="ChEBI" id="CHEBI:30854"/>
        <dbReference type="ChEBI" id="CHEBI:57783"/>
        <dbReference type="ChEBI" id="CHEBI:58349"/>
        <dbReference type="EC" id="1.14.13.168"/>
    </reaction>
</comment>
<evidence type="ECO:0000256" key="5">
    <source>
        <dbReference type="ARBA" id="ARBA00022827"/>
    </source>
</evidence>
<evidence type="ECO:0000256" key="9">
    <source>
        <dbReference type="ARBA" id="ARBA00047707"/>
    </source>
</evidence>
<dbReference type="STRING" id="74649.A0A2P6QYA8"/>
<evidence type="ECO:0000256" key="3">
    <source>
        <dbReference type="ARBA" id="ARBA00009183"/>
    </source>
</evidence>
<accession>A0A2P6QYA8</accession>
<keyword evidence="10 11" id="KW-0503">Monooxygenase</keyword>
<gene>
    <name evidence="11" type="ORF">RchiOBHm_Chr4g0422151</name>
</gene>
<comment type="similarity">
    <text evidence="3 10">Belongs to the FMO family.</text>
</comment>
<evidence type="ECO:0000256" key="4">
    <source>
        <dbReference type="ARBA" id="ARBA00022630"/>
    </source>
</evidence>
<dbReference type="PRINTS" id="PR00368">
    <property type="entry name" value="FADPNR"/>
</dbReference>
<keyword evidence="8" id="KW-0073">Auxin biosynthesis</keyword>
<dbReference type="GO" id="GO:0050660">
    <property type="term" value="F:flavin adenine dinucleotide binding"/>
    <property type="evidence" value="ECO:0007669"/>
    <property type="project" value="InterPro"/>
</dbReference>
<sequence>MENNVFENASVVIVGAGPSGIATSALLNSMLVPNLVFEREDCCASLWKKRSYDRLSLHLAKNFCSLPLMPHPLSTATFMSKDTFISYMDEYVSRFNVNPHYCHNVESAFYEEADKKWKVEVKNTRVTDKEVCPQVYHADFLVVATGENSQAIIPELPGLETFNGKVIHASDYKCGASFRDKSVLVIGCGNSGMEISNDLSENGAHASIVVRSQLHVLSREIVRIGMILLNFLPVNMVDRFVSFLAMFSYSDLPSYGIHQPAEGPFFYKTLTGKTPVIDRGTIKKIRSQKIKVFPGIEKIHNNIVEFKNGALQRFDAIVLATGYRSVAHNWLKDYKFVFNEDDKPKNKYPNHWKGEKGVYCVGFTGRGIQGISSDSKAVAEDIYQLLMAQKPTYAARMV</sequence>
<dbReference type="Pfam" id="PF00743">
    <property type="entry name" value="FMO-like"/>
    <property type="match status" value="1"/>
</dbReference>
<protein>
    <recommendedName>
        <fullName evidence="10">Flavin-containing monooxygenase</fullName>
        <ecNumber evidence="10">1.-.-.-</ecNumber>
    </recommendedName>
</protein>
<keyword evidence="6" id="KW-0521">NADP</keyword>
<keyword evidence="4 10" id="KW-0285">Flavoprotein</keyword>
<evidence type="ECO:0000313" key="12">
    <source>
        <dbReference type="Proteomes" id="UP000238479"/>
    </source>
</evidence>
<dbReference type="PANTHER" id="PTHR43539">
    <property type="entry name" value="FLAVIN-BINDING MONOOXYGENASE-LIKE PROTEIN (AFU_ORTHOLOGUE AFUA_4G09220)"/>
    <property type="match status" value="1"/>
</dbReference>
<dbReference type="SUPFAM" id="SSF51905">
    <property type="entry name" value="FAD/NAD(P)-binding domain"/>
    <property type="match status" value="2"/>
</dbReference>
<dbReference type="GO" id="GO:0009851">
    <property type="term" value="P:auxin biosynthetic process"/>
    <property type="evidence" value="ECO:0007669"/>
    <property type="project" value="UniProtKB-KW"/>
</dbReference>
<evidence type="ECO:0000256" key="8">
    <source>
        <dbReference type="ARBA" id="ARBA00023070"/>
    </source>
</evidence>
<comment type="pathway">
    <text evidence="2">Plant hormone metabolism; auxin biosynthesis.</text>
</comment>
<dbReference type="InterPro" id="IPR000960">
    <property type="entry name" value="Flavin_mOase"/>
</dbReference>
<comment type="cofactor">
    <cofactor evidence="1 10">
        <name>FAD</name>
        <dbReference type="ChEBI" id="CHEBI:57692"/>
    </cofactor>
</comment>
<keyword evidence="12" id="KW-1185">Reference proteome</keyword>
<dbReference type="OMA" id="FRTSIFM"/>
<evidence type="ECO:0000256" key="6">
    <source>
        <dbReference type="ARBA" id="ARBA00022857"/>
    </source>
</evidence>
<dbReference type="InterPro" id="IPR036188">
    <property type="entry name" value="FAD/NAD-bd_sf"/>
</dbReference>
<evidence type="ECO:0000256" key="7">
    <source>
        <dbReference type="ARBA" id="ARBA00023002"/>
    </source>
</evidence>
<keyword evidence="5 10" id="KW-0274">FAD</keyword>
<dbReference type="OrthoDB" id="66881at2759"/>
<dbReference type="GO" id="GO:0004499">
    <property type="term" value="F:N,N-dimethylaniline monooxygenase activity"/>
    <property type="evidence" value="ECO:0007669"/>
    <property type="project" value="InterPro"/>
</dbReference>
<dbReference type="GO" id="GO:0050661">
    <property type="term" value="F:NADP binding"/>
    <property type="evidence" value="ECO:0007669"/>
    <property type="project" value="InterPro"/>
</dbReference>
<dbReference type="Proteomes" id="UP000238479">
    <property type="component" value="Chromosome 4"/>
</dbReference>
<evidence type="ECO:0000256" key="1">
    <source>
        <dbReference type="ARBA" id="ARBA00001974"/>
    </source>
</evidence>
<dbReference type="Gene3D" id="3.50.50.60">
    <property type="entry name" value="FAD/NAD(P)-binding domain"/>
    <property type="match status" value="1"/>
</dbReference>
<dbReference type="InterPro" id="IPR050982">
    <property type="entry name" value="Auxin_biosynth/cation_transpt"/>
</dbReference>
<dbReference type="PRINTS" id="PR00411">
    <property type="entry name" value="PNDRDTASEI"/>
</dbReference>
<evidence type="ECO:0000313" key="11">
    <source>
        <dbReference type="EMBL" id="PRQ39175.1"/>
    </source>
</evidence>
<proteinExistence type="inferred from homology"/>
<dbReference type="PANTHER" id="PTHR43539:SF9">
    <property type="entry name" value="INDOLE-3-PYRUVATE MONOOXYGENASE YUCCA11-RELATED"/>
    <property type="match status" value="1"/>
</dbReference>